<sequence>MPALTWHPDALADVGRLYDFLAPNSPSAARRGVNAIRNAANRLLKDPYLGSPYAEFREWPAKFGRRAYILRYLILETGDILIVRVWHSRELRPR</sequence>
<evidence type="ECO:0000313" key="2">
    <source>
        <dbReference type="EMBL" id="MBA5636619.1"/>
    </source>
</evidence>
<protein>
    <submittedName>
        <fullName evidence="2">Type II toxin-antitoxin system RelE/ParE family toxin</fullName>
    </submittedName>
</protein>
<reference evidence="2 3" key="1">
    <citation type="submission" date="2020-07" db="EMBL/GenBank/DDBJ databases">
        <title>Novel species isolated from subtropical streams in China.</title>
        <authorList>
            <person name="Lu H."/>
        </authorList>
    </citation>
    <scope>NUCLEOTIDE SEQUENCE [LARGE SCALE GENOMIC DNA]</scope>
    <source>
        <strain evidence="2 3">LX20W</strain>
    </source>
</reference>
<proteinExistence type="predicted"/>
<organism evidence="2 3">
    <name type="scientific">Rugamonas brunnea</name>
    <dbReference type="NCBI Taxonomy" id="2758569"/>
    <lineage>
        <taxon>Bacteria</taxon>
        <taxon>Pseudomonadati</taxon>
        <taxon>Pseudomonadota</taxon>
        <taxon>Betaproteobacteria</taxon>
        <taxon>Burkholderiales</taxon>
        <taxon>Oxalobacteraceae</taxon>
        <taxon>Telluria group</taxon>
        <taxon>Rugamonas</taxon>
    </lineage>
</organism>
<dbReference type="AlphaFoldDB" id="A0A7W2EQJ2"/>
<dbReference type="EMBL" id="JACEZT010000003">
    <property type="protein sequence ID" value="MBA5636619.1"/>
    <property type="molecule type" value="Genomic_DNA"/>
</dbReference>
<keyword evidence="1" id="KW-1277">Toxin-antitoxin system</keyword>
<dbReference type="Gene3D" id="3.30.2310.20">
    <property type="entry name" value="RelE-like"/>
    <property type="match status" value="1"/>
</dbReference>
<gene>
    <name evidence="2" type="ORF">H3H37_06080</name>
</gene>
<dbReference type="InterPro" id="IPR035093">
    <property type="entry name" value="RelE/ParE_toxin_dom_sf"/>
</dbReference>
<evidence type="ECO:0000313" key="3">
    <source>
        <dbReference type="Proteomes" id="UP000534388"/>
    </source>
</evidence>
<dbReference type="RefSeq" id="WP_182160760.1">
    <property type="nucleotide sequence ID" value="NZ_JACEZT010000003.1"/>
</dbReference>
<keyword evidence="3" id="KW-1185">Reference proteome</keyword>
<dbReference type="Proteomes" id="UP000534388">
    <property type="component" value="Unassembled WGS sequence"/>
</dbReference>
<dbReference type="Pfam" id="PF05016">
    <property type="entry name" value="ParE_toxin"/>
    <property type="match status" value="1"/>
</dbReference>
<comment type="caution">
    <text evidence="2">The sequence shown here is derived from an EMBL/GenBank/DDBJ whole genome shotgun (WGS) entry which is preliminary data.</text>
</comment>
<evidence type="ECO:0000256" key="1">
    <source>
        <dbReference type="ARBA" id="ARBA00022649"/>
    </source>
</evidence>
<name>A0A7W2EQJ2_9BURK</name>
<accession>A0A7W2EQJ2</accession>
<dbReference type="InterPro" id="IPR007712">
    <property type="entry name" value="RelE/ParE_toxin"/>
</dbReference>